<organism evidence="3 4">
    <name type="scientific">Hymenobacter koreensis</name>
    <dbReference type="NCBI Taxonomy" id="1084523"/>
    <lineage>
        <taxon>Bacteria</taxon>
        <taxon>Pseudomonadati</taxon>
        <taxon>Bacteroidota</taxon>
        <taxon>Cytophagia</taxon>
        <taxon>Cytophagales</taxon>
        <taxon>Hymenobacteraceae</taxon>
        <taxon>Hymenobacter</taxon>
    </lineage>
</organism>
<feature type="coiled-coil region" evidence="1">
    <location>
        <begin position="241"/>
        <end position="275"/>
    </location>
</feature>
<name>A0ABP8IU83_9BACT</name>
<dbReference type="InterPro" id="IPR002035">
    <property type="entry name" value="VWF_A"/>
</dbReference>
<dbReference type="EMBL" id="BAABHA010000001">
    <property type="protein sequence ID" value="GAA4373494.1"/>
    <property type="molecule type" value="Genomic_DNA"/>
</dbReference>
<dbReference type="Pfam" id="PF13020">
    <property type="entry name" value="NOV_C"/>
    <property type="match status" value="1"/>
</dbReference>
<dbReference type="InterPro" id="IPR024975">
    <property type="entry name" value="NOV_C"/>
</dbReference>
<dbReference type="Gene3D" id="3.40.50.410">
    <property type="entry name" value="von Willebrand factor, type A domain"/>
    <property type="match status" value="1"/>
</dbReference>
<comment type="caution">
    <text evidence="3">The sequence shown here is derived from an EMBL/GenBank/DDBJ whole genome shotgun (WGS) entry which is preliminary data.</text>
</comment>
<dbReference type="SMART" id="SM00327">
    <property type="entry name" value="VWA"/>
    <property type="match status" value="1"/>
</dbReference>
<dbReference type="CDD" id="cd00198">
    <property type="entry name" value="vWFA"/>
    <property type="match status" value="1"/>
</dbReference>
<dbReference type="Proteomes" id="UP001500454">
    <property type="component" value="Unassembled WGS sequence"/>
</dbReference>
<evidence type="ECO:0000313" key="4">
    <source>
        <dbReference type="Proteomes" id="UP001500454"/>
    </source>
</evidence>
<accession>A0ABP8IU83</accession>
<keyword evidence="4" id="KW-1185">Reference proteome</keyword>
<dbReference type="SUPFAM" id="SSF53300">
    <property type="entry name" value="vWA-like"/>
    <property type="match status" value="1"/>
</dbReference>
<dbReference type="InterPro" id="IPR036465">
    <property type="entry name" value="vWFA_dom_sf"/>
</dbReference>
<dbReference type="PROSITE" id="PS50234">
    <property type="entry name" value="VWFA"/>
    <property type="match status" value="1"/>
</dbReference>
<evidence type="ECO:0000259" key="2">
    <source>
        <dbReference type="PROSITE" id="PS50234"/>
    </source>
</evidence>
<gene>
    <name evidence="3" type="ORF">GCM10023186_04150</name>
</gene>
<evidence type="ECO:0000313" key="3">
    <source>
        <dbReference type="EMBL" id="GAA4373494.1"/>
    </source>
</evidence>
<dbReference type="Pfam" id="PF00092">
    <property type="entry name" value="VWA"/>
    <property type="match status" value="1"/>
</dbReference>
<keyword evidence="1" id="KW-0175">Coiled coil</keyword>
<feature type="domain" description="VWFA" evidence="2">
    <location>
        <begin position="4"/>
        <end position="189"/>
    </location>
</feature>
<evidence type="ECO:0000256" key="1">
    <source>
        <dbReference type="SAM" id="Coils"/>
    </source>
</evidence>
<dbReference type="RefSeq" id="WP_345220914.1">
    <property type="nucleotide sequence ID" value="NZ_BAABHA010000001.1"/>
</dbReference>
<proteinExistence type="predicted"/>
<reference evidence="4" key="1">
    <citation type="journal article" date="2019" name="Int. J. Syst. Evol. Microbiol.">
        <title>The Global Catalogue of Microorganisms (GCM) 10K type strain sequencing project: providing services to taxonomists for standard genome sequencing and annotation.</title>
        <authorList>
            <consortium name="The Broad Institute Genomics Platform"/>
            <consortium name="The Broad Institute Genome Sequencing Center for Infectious Disease"/>
            <person name="Wu L."/>
            <person name="Ma J."/>
        </authorList>
    </citation>
    <scope>NUCLEOTIDE SEQUENCE [LARGE SCALE GENOMIC DNA]</scope>
    <source>
        <strain evidence="4">JCM 17924</strain>
    </source>
</reference>
<protein>
    <recommendedName>
        <fullName evidence="2">VWFA domain-containing protein</fullName>
    </recommendedName>
</protein>
<sequence length="409" mass="46270">METVIEFVVDLSGSMKDKIELTKQMLLSDIVPSLDYSSRIGIKSFSAVKDMPPVVQELPLQITDKEAIIAVINKLLFKNGGTPISDAIRQSIGTLKEYAASNKKIILVTDGQEDKGGDYISECKKAQTEGINCEIHVIGIGLDQVARAKAQEISKLTRGTYSDIPYKGGDVYNKTIISTGLSPFYSANLRIVSKPQIIEVAKPVSQIQEISKLVGEKTEPNVLESISVGNKVKKEESNIVLSEIVREIRQVRVELNQLREEKEQVADVIEDAELNESIRLISEKYLFDLLKNKYPNRVKWLNENGESNQDHDFEILEEDGTIEYYIECKGTAKQKQSFLVTKNEWKLFLNNTKNYQIYFIQNTFSNPSHIFINNVLDWLLKGKLLPYLKTRSIIKEDRVALTIADSQFV</sequence>